<reference evidence="1" key="1">
    <citation type="submission" date="2023-04" db="EMBL/GenBank/DDBJ databases">
        <title>A chromosome-level genome assembly of the parasitoid wasp Eretmocerus hayati.</title>
        <authorList>
            <person name="Zhong Y."/>
            <person name="Liu S."/>
            <person name="Liu Y."/>
        </authorList>
    </citation>
    <scope>NUCLEOTIDE SEQUENCE</scope>
    <source>
        <strain evidence="1">ZJU_SS_LIU_2023</strain>
    </source>
</reference>
<keyword evidence="2" id="KW-1185">Reference proteome</keyword>
<protein>
    <submittedName>
        <fullName evidence="1">Uncharacterized protein</fullName>
    </submittedName>
</protein>
<gene>
    <name evidence="1" type="ORF">QAD02_023933</name>
</gene>
<proteinExistence type="predicted"/>
<accession>A0ACC2PYV1</accession>
<evidence type="ECO:0000313" key="1">
    <source>
        <dbReference type="EMBL" id="KAJ8688138.1"/>
    </source>
</evidence>
<dbReference type="EMBL" id="CM056741">
    <property type="protein sequence ID" value="KAJ8688138.1"/>
    <property type="molecule type" value="Genomic_DNA"/>
</dbReference>
<dbReference type="Proteomes" id="UP001239111">
    <property type="component" value="Chromosome 1"/>
</dbReference>
<organism evidence="1 2">
    <name type="scientific">Eretmocerus hayati</name>
    <dbReference type="NCBI Taxonomy" id="131215"/>
    <lineage>
        <taxon>Eukaryota</taxon>
        <taxon>Metazoa</taxon>
        <taxon>Ecdysozoa</taxon>
        <taxon>Arthropoda</taxon>
        <taxon>Hexapoda</taxon>
        <taxon>Insecta</taxon>
        <taxon>Pterygota</taxon>
        <taxon>Neoptera</taxon>
        <taxon>Endopterygota</taxon>
        <taxon>Hymenoptera</taxon>
        <taxon>Apocrita</taxon>
        <taxon>Proctotrupomorpha</taxon>
        <taxon>Chalcidoidea</taxon>
        <taxon>Aphelinidae</taxon>
        <taxon>Aphelininae</taxon>
        <taxon>Eretmocerus</taxon>
    </lineage>
</organism>
<comment type="caution">
    <text evidence="1">The sequence shown here is derived from an EMBL/GenBank/DDBJ whole genome shotgun (WGS) entry which is preliminary data.</text>
</comment>
<name>A0ACC2PYV1_9HYME</name>
<sequence>MSSTQLENLVQMVGADIYKASFLREAIPVREPPGDSMASLANHCLIGDSTVCNSIHETIVALWRNLNPIVFRRHNRNNWRRIATRFEQKPHCPHYLRAIDVNHVVIQCSQDAGSGCHNYQGSHSIVLLAVCDSEYKFTYYDVDSYGRRSDGGVYAGSSLAEKLLDGSMDMPPPEIVVGSEPPLAYCFFGDEAFPLQPRHMRPFLGKGCCFLEQRLFNYRMGQPRRFIENTIGALAKIIVANNQLVKDVEYKSNNHVSSLKYFEIRDFPNITIIEILDKLTVDCTIINIDFGTLPLARGHIRIRSIIENPPPLSRSKQYVNKIISGITNGREVVEFQSPEEQNVDNIMKEEYVEIIGFLNRKHIGIHFIKFEEEEILAK</sequence>
<evidence type="ECO:0000313" key="2">
    <source>
        <dbReference type="Proteomes" id="UP001239111"/>
    </source>
</evidence>